<evidence type="ECO:0000256" key="4">
    <source>
        <dbReference type="ARBA" id="ARBA00022857"/>
    </source>
</evidence>
<protein>
    <recommendedName>
        <fullName evidence="2">dihydrofolate reductase</fullName>
        <ecNumber evidence="2">1.5.1.3</ecNumber>
    </recommendedName>
</protein>
<evidence type="ECO:0000256" key="1">
    <source>
        <dbReference type="ARBA" id="ARBA00004903"/>
    </source>
</evidence>
<evidence type="ECO:0000256" key="2">
    <source>
        <dbReference type="ARBA" id="ARBA00012856"/>
    </source>
</evidence>
<dbReference type="EMBL" id="MF370964">
    <property type="protein sequence ID" value="ASU03312.1"/>
    <property type="molecule type" value="Genomic_DNA"/>
</dbReference>
<dbReference type="KEGG" id="vg:54981635"/>
<evidence type="ECO:0000313" key="8">
    <source>
        <dbReference type="Proteomes" id="UP000222256"/>
    </source>
</evidence>
<comment type="pathway">
    <text evidence="1">Cofactor biosynthesis; tetrahydrofolate biosynthesis; 5,6,7,8-tetrahydrofolate from 7,8-dihydrofolate: step 1/1.</text>
</comment>
<dbReference type="GO" id="GO:0004146">
    <property type="term" value="F:dihydrofolate reductase activity"/>
    <property type="evidence" value="ECO:0007669"/>
    <property type="project" value="UniProtKB-EC"/>
</dbReference>
<organism evidence="7 8">
    <name type="scientific">Pseudoalteromonas phage J2-1</name>
    <dbReference type="NCBI Taxonomy" id="2023998"/>
    <lineage>
        <taxon>Viruses</taxon>
        <taxon>Duplodnaviria</taxon>
        <taxon>Heunggongvirae</taxon>
        <taxon>Uroviricota</taxon>
        <taxon>Caudoviricetes</taxon>
        <taxon>Qingdaovirus</taxon>
        <taxon>Qingdaovirus J21</taxon>
    </lineage>
</organism>
<name>A0A223LH38_9CAUD</name>
<keyword evidence="4" id="KW-0521">NADP</keyword>
<dbReference type="InterPro" id="IPR012259">
    <property type="entry name" value="DHFR"/>
</dbReference>
<sequence length="171" mass="19175">MIKAILATGINGEIGNDNSLLWHLPKDLAYFKKVTSDGSVVLMGNKTHQSLPFYPKGLPKRKNYVITNNGYGEQEGGIIKLPLVNFEKCWGSGESIFNFWGVWVIGGATIYEQLWPLVQEVHLTTVRQSYPEADTYFKPDLTGFEKVGEPLDVSEGDLKASVQVWRRVNNV</sequence>
<accession>A0A223LH38</accession>
<dbReference type="GO" id="GO:0050661">
    <property type="term" value="F:NADP binding"/>
    <property type="evidence" value="ECO:0007669"/>
    <property type="project" value="InterPro"/>
</dbReference>
<evidence type="ECO:0000313" key="7">
    <source>
        <dbReference type="EMBL" id="ASU03312.1"/>
    </source>
</evidence>
<evidence type="ECO:0000256" key="5">
    <source>
        <dbReference type="ARBA" id="ARBA00023002"/>
    </source>
</evidence>
<dbReference type="Gene3D" id="3.40.430.10">
    <property type="entry name" value="Dihydrofolate Reductase, subunit A"/>
    <property type="match status" value="1"/>
</dbReference>
<dbReference type="PANTHER" id="PTHR48069:SF3">
    <property type="entry name" value="DIHYDROFOLATE REDUCTASE"/>
    <property type="match status" value="1"/>
</dbReference>
<dbReference type="GO" id="GO:0006730">
    <property type="term" value="P:one-carbon metabolic process"/>
    <property type="evidence" value="ECO:0007669"/>
    <property type="project" value="UniProtKB-KW"/>
</dbReference>
<reference evidence="7 8" key="1">
    <citation type="submission" date="2017-06" db="EMBL/GenBank/DDBJ databases">
        <title>A Novel Lytic Pseudoalteromonas phage Isolated from Qingdao coast of China.</title>
        <authorList>
            <person name="Li H."/>
        </authorList>
    </citation>
    <scope>NUCLEOTIDE SEQUENCE [LARGE SCALE GENOMIC DNA]</scope>
</reference>
<dbReference type="GO" id="GO:0046452">
    <property type="term" value="P:dihydrofolate metabolic process"/>
    <property type="evidence" value="ECO:0007669"/>
    <property type="project" value="TreeGrafter"/>
</dbReference>
<dbReference type="GO" id="GO:0046655">
    <property type="term" value="P:folic acid metabolic process"/>
    <property type="evidence" value="ECO:0007669"/>
    <property type="project" value="TreeGrafter"/>
</dbReference>
<dbReference type="InterPro" id="IPR001796">
    <property type="entry name" value="DHFR_dom"/>
</dbReference>
<feature type="domain" description="DHFR" evidence="6">
    <location>
        <begin position="1"/>
        <end position="167"/>
    </location>
</feature>
<evidence type="ECO:0000259" key="6">
    <source>
        <dbReference type="PROSITE" id="PS51330"/>
    </source>
</evidence>
<dbReference type="Proteomes" id="UP000222256">
    <property type="component" value="Segment"/>
</dbReference>
<dbReference type="GO" id="GO:0046654">
    <property type="term" value="P:tetrahydrofolate biosynthetic process"/>
    <property type="evidence" value="ECO:0007669"/>
    <property type="project" value="InterPro"/>
</dbReference>
<keyword evidence="3" id="KW-0554">One-carbon metabolism</keyword>
<dbReference type="PROSITE" id="PS51330">
    <property type="entry name" value="DHFR_2"/>
    <property type="match status" value="1"/>
</dbReference>
<dbReference type="Pfam" id="PF00186">
    <property type="entry name" value="DHFR_1"/>
    <property type="match status" value="1"/>
</dbReference>
<keyword evidence="5" id="KW-0560">Oxidoreductase</keyword>
<dbReference type="InterPro" id="IPR024072">
    <property type="entry name" value="DHFR-like_dom_sf"/>
</dbReference>
<dbReference type="EC" id="1.5.1.3" evidence="2"/>
<dbReference type="GeneID" id="54981635"/>
<keyword evidence="8" id="KW-1185">Reference proteome</keyword>
<proteinExistence type="predicted"/>
<dbReference type="PRINTS" id="PR00070">
    <property type="entry name" value="DHFR"/>
</dbReference>
<evidence type="ECO:0000256" key="3">
    <source>
        <dbReference type="ARBA" id="ARBA00022563"/>
    </source>
</evidence>
<dbReference type="RefSeq" id="YP_009791453.1">
    <property type="nucleotide sequence ID" value="NC_047839.1"/>
</dbReference>
<dbReference type="PANTHER" id="PTHR48069">
    <property type="entry name" value="DIHYDROFOLATE REDUCTASE"/>
    <property type="match status" value="1"/>
</dbReference>
<dbReference type="SUPFAM" id="SSF53597">
    <property type="entry name" value="Dihydrofolate reductase-like"/>
    <property type="match status" value="1"/>
</dbReference>
<dbReference type="CDD" id="cd00209">
    <property type="entry name" value="DHFR"/>
    <property type="match status" value="1"/>
</dbReference>